<feature type="chain" id="PRO_5028871224" description="C2 domain-containing protein" evidence="2">
    <location>
        <begin position="22"/>
        <end position="310"/>
    </location>
</feature>
<evidence type="ECO:0000313" key="4">
    <source>
        <dbReference type="Proteomes" id="UP000492821"/>
    </source>
</evidence>
<accession>A0A7E4UZC7</accession>
<evidence type="ECO:0000313" key="5">
    <source>
        <dbReference type="WBParaSite" id="Pan_g14316.t1"/>
    </source>
</evidence>
<keyword evidence="2" id="KW-0732">Signal</keyword>
<keyword evidence="1" id="KW-0472">Membrane</keyword>
<reference evidence="5" key="2">
    <citation type="submission" date="2020-10" db="UniProtKB">
        <authorList>
            <consortium name="WormBaseParasite"/>
        </authorList>
    </citation>
    <scope>IDENTIFICATION</scope>
</reference>
<protein>
    <recommendedName>
        <fullName evidence="3">C2 domain-containing protein</fullName>
    </recommendedName>
</protein>
<keyword evidence="1" id="KW-1133">Transmembrane helix</keyword>
<feature type="signal peptide" evidence="2">
    <location>
        <begin position="1"/>
        <end position="21"/>
    </location>
</feature>
<dbReference type="PANTHER" id="PTHR38626:SF4">
    <property type="entry name" value="SKN-1 DEPENDENT ZYGOTIC TRANSCRIPT"/>
    <property type="match status" value="1"/>
</dbReference>
<dbReference type="Proteomes" id="UP000492821">
    <property type="component" value="Unassembled WGS sequence"/>
</dbReference>
<sequence>MTTMAYLSILLLLSITQISLASNFWIVTKVTGLEFNDECLAKTCFLNALRFRVSHSIPTLDEFSLTEWPARSIEDEKQFTSAWIDGLPEDVQTQLSVINYDPSFGFPRVCDSSAKVSLVNATQSSGSTGSDENVKVFQLQGRCFNATLVLQKHEEKCPWCEDPVIGDQQMVLQNMPFFDRLSDPLYLWPIIAAIFLALLVFFLTLTLICVLAFKSSVSEKSSKDRYNCELINSSSSSEGSSGSFIHDCHFMRQPVPRYPVPQVPTTIDIPEHDYETLLPHGIPRHWNSTSTATTTASSYIPTPSPSIIDV</sequence>
<dbReference type="InterPro" id="IPR057569">
    <property type="entry name" value="C2_nem"/>
</dbReference>
<keyword evidence="1" id="KW-0812">Transmembrane</keyword>
<dbReference type="WBParaSite" id="Pan_g14316.t1">
    <property type="protein sequence ID" value="Pan_g14316.t1"/>
    <property type="gene ID" value="Pan_g14316"/>
</dbReference>
<organism evidence="4 5">
    <name type="scientific">Panagrellus redivivus</name>
    <name type="common">Microworm</name>
    <dbReference type="NCBI Taxonomy" id="6233"/>
    <lineage>
        <taxon>Eukaryota</taxon>
        <taxon>Metazoa</taxon>
        <taxon>Ecdysozoa</taxon>
        <taxon>Nematoda</taxon>
        <taxon>Chromadorea</taxon>
        <taxon>Rhabditida</taxon>
        <taxon>Tylenchina</taxon>
        <taxon>Panagrolaimomorpha</taxon>
        <taxon>Panagrolaimoidea</taxon>
        <taxon>Panagrolaimidae</taxon>
        <taxon>Panagrellus</taxon>
    </lineage>
</organism>
<dbReference type="PANTHER" id="PTHR38626">
    <property type="entry name" value="SKN-1 DEPENDENT ZYGOTIC TRANSCRIPT-RELATED"/>
    <property type="match status" value="1"/>
</dbReference>
<evidence type="ECO:0000259" key="3">
    <source>
        <dbReference type="Pfam" id="PF25330"/>
    </source>
</evidence>
<evidence type="ECO:0000256" key="2">
    <source>
        <dbReference type="SAM" id="SignalP"/>
    </source>
</evidence>
<feature type="transmembrane region" description="Helical" evidence="1">
    <location>
        <begin position="185"/>
        <end position="213"/>
    </location>
</feature>
<dbReference type="Pfam" id="PF25330">
    <property type="entry name" value="C2_nem"/>
    <property type="match status" value="1"/>
</dbReference>
<reference evidence="4" key="1">
    <citation type="journal article" date="2013" name="Genetics">
        <title>The draft genome and transcriptome of Panagrellus redivivus are shaped by the harsh demands of a free-living lifestyle.</title>
        <authorList>
            <person name="Srinivasan J."/>
            <person name="Dillman A.R."/>
            <person name="Macchietto M.G."/>
            <person name="Heikkinen L."/>
            <person name="Lakso M."/>
            <person name="Fracchia K.M."/>
            <person name="Antoshechkin I."/>
            <person name="Mortazavi A."/>
            <person name="Wong G."/>
            <person name="Sternberg P.W."/>
        </authorList>
    </citation>
    <scope>NUCLEOTIDE SEQUENCE [LARGE SCALE GENOMIC DNA]</scope>
    <source>
        <strain evidence="4">MT8872</strain>
    </source>
</reference>
<dbReference type="InterPro" id="IPR040426">
    <property type="entry name" value="C05B5.4-like"/>
</dbReference>
<keyword evidence="4" id="KW-1185">Reference proteome</keyword>
<evidence type="ECO:0000256" key="1">
    <source>
        <dbReference type="SAM" id="Phobius"/>
    </source>
</evidence>
<dbReference type="AlphaFoldDB" id="A0A7E4UZC7"/>
<feature type="domain" description="C2" evidence="3">
    <location>
        <begin position="23"/>
        <end position="155"/>
    </location>
</feature>
<proteinExistence type="predicted"/>
<name>A0A7E4UZC7_PANRE</name>